<protein>
    <submittedName>
        <fullName evidence="1">Uncharacterized protein</fullName>
    </submittedName>
</protein>
<sequence length="114" mass="12813">MERQKKETSSPNDILPVNGTRHASLMALPFRSIKTHSPTLLRQPISQRPSLNSIFHVMSSLLATEIFSPALSGFSIMGQFVLGKKWFSQNTGRVSAYLTGFSEDRFKDFRHSLA</sequence>
<name>A0AAV4WW30_CAEEX</name>
<keyword evidence="2" id="KW-1185">Reference proteome</keyword>
<organism evidence="1 2">
    <name type="scientific">Caerostris extrusa</name>
    <name type="common">Bark spider</name>
    <name type="synonym">Caerostris bankana</name>
    <dbReference type="NCBI Taxonomy" id="172846"/>
    <lineage>
        <taxon>Eukaryota</taxon>
        <taxon>Metazoa</taxon>
        <taxon>Ecdysozoa</taxon>
        <taxon>Arthropoda</taxon>
        <taxon>Chelicerata</taxon>
        <taxon>Arachnida</taxon>
        <taxon>Araneae</taxon>
        <taxon>Araneomorphae</taxon>
        <taxon>Entelegynae</taxon>
        <taxon>Araneoidea</taxon>
        <taxon>Araneidae</taxon>
        <taxon>Caerostris</taxon>
    </lineage>
</organism>
<gene>
    <name evidence="1" type="ORF">CEXT_578671</name>
</gene>
<evidence type="ECO:0000313" key="2">
    <source>
        <dbReference type="Proteomes" id="UP001054945"/>
    </source>
</evidence>
<evidence type="ECO:0000313" key="1">
    <source>
        <dbReference type="EMBL" id="GIY86484.1"/>
    </source>
</evidence>
<dbReference type="AlphaFoldDB" id="A0AAV4WW30"/>
<reference evidence="1 2" key="1">
    <citation type="submission" date="2021-06" db="EMBL/GenBank/DDBJ databases">
        <title>Caerostris extrusa draft genome.</title>
        <authorList>
            <person name="Kono N."/>
            <person name="Arakawa K."/>
        </authorList>
    </citation>
    <scope>NUCLEOTIDE SEQUENCE [LARGE SCALE GENOMIC DNA]</scope>
</reference>
<dbReference type="Proteomes" id="UP001054945">
    <property type="component" value="Unassembled WGS sequence"/>
</dbReference>
<proteinExistence type="predicted"/>
<dbReference type="EMBL" id="BPLR01016803">
    <property type="protein sequence ID" value="GIY86484.1"/>
    <property type="molecule type" value="Genomic_DNA"/>
</dbReference>
<accession>A0AAV4WW30</accession>
<comment type="caution">
    <text evidence="1">The sequence shown here is derived from an EMBL/GenBank/DDBJ whole genome shotgun (WGS) entry which is preliminary data.</text>
</comment>